<dbReference type="InterPro" id="IPR002104">
    <property type="entry name" value="Integrase_catalytic"/>
</dbReference>
<comment type="similarity">
    <text evidence="1">Belongs to the 'phage' integrase family.</text>
</comment>
<evidence type="ECO:0000313" key="7">
    <source>
        <dbReference type="Proteomes" id="UP000318242"/>
    </source>
</evidence>
<dbReference type="Gene3D" id="1.10.150.130">
    <property type="match status" value="1"/>
</dbReference>
<dbReference type="Proteomes" id="UP000318242">
    <property type="component" value="Unassembled WGS sequence"/>
</dbReference>
<dbReference type="Gene3D" id="1.10.443.10">
    <property type="entry name" value="Intergrase catalytic core"/>
    <property type="match status" value="1"/>
</dbReference>
<dbReference type="GO" id="GO:0006310">
    <property type="term" value="P:DNA recombination"/>
    <property type="evidence" value="ECO:0007669"/>
    <property type="project" value="UniProtKB-KW"/>
</dbReference>
<protein>
    <submittedName>
        <fullName evidence="6">Integrase</fullName>
    </submittedName>
</protein>
<evidence type="ECO:0000256" key="1">
    <source>
        <dbReference type="ARBA" id="ARBA00008857"/>
    </source>
</evidence>
<dbReference type="Gene3D" id="3.30.160.390">
    <property type="entry name" value="Integrase, DNA-binding domain"/>
    <property type="match status" value="1"/>
</dbReference>
<dbReference type="PANTHER" id="PTHR30629">
    <property type="entry name" value="PROPHAGE INTEGRASE"/>
    <property type="match status" value="1"/>
</dbReference>
<dbReference type="RefSeq" id="WP_167495417.1">
    <property type="nucleotide sequence ID" value="NZ_BJLH01000014.1"/>
</dbReference>
<organism evidence="6 7">
    <name type="scientific">Vibrio comitans NBRC 102076</name>
    <dbReference type="NCBI Taxonomy" id="1219078"/>
    <lineage>
        <taxon>Bacteria</taxon>
        <taxon>Pseudomonadati</taxon>
        <taxon>Pseudomonadota</taxon>
        <taxon>Gammaproteobacteria</taxon>
        <taxon>Vibrionales</taxon>
        <taxon>Vibrionaceae</taxon>
        <taxon>Vibrio</taxon>
    </lineage>
</organism>
<evidence type="ECO:0000259" key="5">
    <source>
        <dbReference type="PROSITE" id="PS51898"/>
    </source>
</evidence>
<dbReference type="Pfam" id="PF00589">
    <property type="entry name" value="Phage_integrase"/>
    <property type="match status" value="1"/>
</dbReference>
<dbReference type="InterPro" id="IPR010998">
    <property type="entry name" value="Integrase_recombinase_N"/>
</dbReference>
<dbReference type="AlphaFoldDB" id="A0A4Y3ISQ5"/>
<dbReference type="InterPro" id="IPR004107">
    <property type="entry name" value="Integrase_SAM-like_N"/>
</dbReference>
<dbReference type="InterPro" id="IPR050808">
    <property type="entry name" value="Phage_Integrase"/>
</dbReference>
<dbReference type="GO" id="GO:0003677">
    <property type="term" value="F:DNA binding"/>
    <property type="evidence" value="ECO:0007669"/>
    <property type="project" value="UniProtKB-KW"/>
</dbReference>
<evidence type="ECO:0000256" key="4">
    <source>
        <dbReference type="ARBA" id="ARBA00023172"/>
    </source>
</evidence>
<evidence type="ECO:0000313" key="6">
    <source>
        <dbReference type="EMBL" id="GEA61904.1"/>
    </source>
</evidence>
<dbReference type="EMBL" id="BJLH01000014">
    <property type="protein sequence ID" value="GEA61904.1"/>
    <property type="molecule type" value="Genomic_DNA"/>
</dbReference>
<name>A0A4Y3ISQ5_9VIBR</name>
<dbReference type="PANTHER" id="PTHR30629:SF6">
    <property type="entry name" value="PROPHAGE INTEGRASE INTA-RELATED"/>
    <property type="match status" value="1"/>
</dbReference>
<sequence>MAINKLSTTKIARLISDSKFFGKVQRVNDGNKLYICAEANGNAHWEFRYRKPFNGKDTYMRIGSYPFVGIADARKEIQHYHQALHNGIDPWLVKSGVIESIEYAGNVTFSDYCKHYFSENPKRWAKNTIKDKTGIVENHLAKIIGSSPLKSLTLNVIWDALNTIESGNVRNKALVLICTILNYASVKGGLVDSIETDKLKEYFRKPKSKNYPAMKPEEVGELINGFVHSNTSILVFLLFLWQLHLLLRPGEAASSEHENINLAERKLVIANLKNDSEHCIPLTESAIRIFTFVTKYFPDEKYLFPGNSKAGCIGAGTVGHAIRNNLNLKGKMTAHGTRSIGSTKLHEDLVPSHVVEACLSHIDSNSVRAAYYRDNFYGPRVKVMEEWSDFIDLQLKTVVSNSNEDSHLIEVITAIIS</sequence>
<dbReference type="PROSITE" id="PS51898">
    <property type="entry name" value="TYR_RECOMBINASE"/>
    <property type="match status" value="1"/>
</dbReference>
<keyword evidence="7" id="KW-1185">Reference proteome</keyword>
<comment type="caution">
    <text evidence="6">The sequence shown here is derived from an EMBL/GenBank/DDBJ whole genome shotgun (WGS) entry which is preliminary data.</text>
</comment>
<accession>A0A4Y3ISQ5</accession>
<dbReference type="InterPro" id="IPR038488">
    <property type="entry name" value="Integrase_DNA-bd_sf"/>
</dbReference>
<evidence type="ECO:0000256" key="2">
    <source>
        <dbReference type="ARBA" id="ARBA00022908"/>
    </source>
</evidence>
<dbReference type="SUPFAM" id="SSF56349">
    <property type="entry name" value="DNA breaking-rejoining enzymes"/>
    <property type="match status" value="1"/>
</dbReference>
<reference evidence="6 7" key="1">
    <citation type="submission" date="2019-06" db="EMBL/GenBank/DDBJ databases">
        <title>Whole genome shotgun sequence of Vibrio comitans NBRC 102076.</title>
        <authorList>
            <person name="Hosoyama A."/>
            <person name="Uohara A."/>
            <person name="Ohji S."/>
            <person name="Ichikawa N."/>
        </authorList>
    </citation>
    <scope>NUCLEOTIDE SEQUENCE [LARGE SCALE GENOMIC DNA]</scope>
    <source>
        <strain evidence="6 7">NBRC 102076</strain>
    </source>
</reference>
<keyword evidence="2" id="KW-0229">DNA integration</keyword>
<feature type="domain" description="Tyr recombinase" evidence="5">
    <location>
        <begin position="209"/>
        <end position="384"/>
    </location>
</feature>
<proteinExistence type="inferred from homology"/>
<dbReference type="Pfam" id="PF14659">
    <property type="entry name" value="Phage_int_SAM_3"/>
    <property type="match status" value="1"/>
</dbReference>
<dbReference type="GO" id="GO:0015074">
    <property type="term" value="P:DNA integration"/>
    <property type="evidence" value="ECO:0007669"/>
    <property type="project" value="UniProtKB-KW"/>
</dbReference>
<dbReference type="InterPro" id="IPR011010">
    <property type="entry name" value="DNA_brk_join_enz"/>
</dbReference>
<keyword evidence="4" id="KW-0233">DNA recombination</keyword>
<dbReference type="Pfam" id="PF13356">
    <property type="entry name" value="Arm-DNA-bind_3"/>
    <property type="match status" value="1"/>
</dbReference>
<keyword evidence="3" id="KW-0238">DNA-binding</keyword>
<dbReference type="InterPro" id="IPR013762">
    <property type="entry name" value="Integrase-like_cat_sf"/>
</dbReference>
<gene>
    <name evidence="6" type="ORF">VCO01S_30970</name>
</gene>
<dbReference type="InterPro" id="IPR025166">
    <property type="entry name" value="Integrase_DNA_bind_dom"/>
</dbReference>
<evidence type="ECO:0000256" key="3">
    <source>
        <dbReference type="ARBA" id="ARBA00023125"/>
    </source>
</evidence>